<keyword evidence="2" id="KW-0732">Signal</keyword>
<evidence type="ECO:0000256" key="2">
    <source>
        <dbReference type="SAM" id="SignalP"/>
    </source>
</evidence>
<protein>
    <submittedName>
        <fullName evidence="3">Uncharacterized protein</fullName>
    </submittedName>
</protein>
<feature type="chain" id="PRO_5044845366" evidence="2">
    <location>
        <begin position="51"/>
        <end position="96"/>
    </location>
</feature>
<evidence type="ECO:0000313" key="4">
    <source>
        <dbReference type="Proteomes" id="UP001620626"/>
    </source>
</evidence>
<feature type="compositionally biased region" description="Basic and acidic residues" evidence="1">
    <location>
        <begin position="74"/>
        <end position="96"/>
    </location>
</feature>
<reference evidence="3 4" key="1">
    <citation type="submission" date="2024-10" db="EMBL/GenBank/DDBJ databases">
        <authorList>
            <person name="Kim D."/>
        </authorList>
    </citation>
    <scope>NUCLEOTIDE SEQUENCE [LARGE SCALE GENOMIC DNA]</scope>
    <source>
        <strain evidence="3">BH-2024</strain>
    </source>
</reference>
<sequence length="96" mass="10292">MFANGSVEGGGRPGNHQQQSNPSQQNSSIQWRGWLYPLLLLLLLMLPCSAKSPSPTIPSNRLGPSGGDKAAWPTDDRPIDDGRPKGGGEEEKLGLR</sequence>
<feature type="signal peptide" evidence="2">
    <location>
        <begin position="1"/>
        <end position="50"/>
    </location>
</feature>
<dbReference type="EMBL" id="JBICBT010000960">
    <property type="protein sequence ID" value="KAL3090514.1"/>
    <property type="molecule type" value="Genomic_DNA"/>
</dbReference>
<dbReference type="AlphaFoldDB" id="A0ABD2JIR0"/>
<accession>A0ABD2JIR0</accession>
<keyword evidence="4" id="KW-1185">Reference proteome</keyword>
<evidence type="ECO:0000313" key="3">
    <source>
        <dbReference type="EMBL" id="KAL3090514.1"/>
    </source>
</evidence>
<comment type="caution">
    <text evidence="3">The sequence shown here is derived from an EMBL/GenBank/DDBJ whole genome shotgun (WGS) entry which is preliminary data.</text>
</comment>
<organism evidence="3 4">
    <name type="scientific">Heterodera trifolii</name>
    <dbReference type="NCBI Taxonomy" id="157864"/>
    <lineage>
        <taxon>Eukaryota</taxon>
        <taxon>Metazoa</taxon>
        <taxon>Ecdysozoa</taxon>
        <taxon>Nematoda</taxon>
        <taxon>Chromadorea</taxon>
        <taxon>Rhabditida</taxon>
        <taxon>Tylenchina</taxon>
        <taxon>Tylenchomorpha</taxon>
        <taxon>Tylenchoidea</taxon>
        <taxon>Heteroderidae</taxon>
        <taxon>Heteroderinae</taxon>
        <taxon>Heterodera</taxon>
    </lineage>
</organism>
<evidence type="ECO:0000256" key="1">
    <source>
        <dbReference type="SAM" id="MobiDB-lite"/>
    </source>
</evidence>
<gene>
    <name evidence="3" type="ORF">niasHT_027005</name>
</gene>
<dbReference type="Proteomes" id="UP001620626">
    <property type="component" value="Unassembled WGS sequence"/>
</dbReference>
<feature type="compositionally biased region" description="Low complexity" evidence="1">
    <location>
        <begin position="17"/>
        <end position="28"/>
    </location>
</feature>
<proteinExistence type="predicted"/>
<feature type="region of interest" description="Disordered" evidence="1">
    <location>
        <begin position="1"/>
        <end position="28"/>
    </location>
</feature>
<feature type="region of interest" description="Disordered" evidence="1">
    <location>
        <begin position="52"/>
        <end position="96"/>
    </location>
</feature>
<name>A0ABD2JIR0_9BILA</name>